<proteinExistence type="predicted"/>
<dbReference type="AlphaFoldDB" id="A0AAV6U3Q3"/>
<accession>A0AAV6U3Q3</accession>
<comment type="caution">
    <text evidence="1">The sequence shown here is derived from an EMBL/GenBank/DDBJ whole genome shotgun (WGS) entry which is preliminary data.</text>
</comment>
<evidence type="ECO:0000313" key="1">
    <source>
        <dbReference type="EMBL" id="KAG8178166.1"/>
    </source>
</evidence>
<dbReference type="Proteomes" id="UP000827092">
    <property type="component" value="Unassembled WGS sequence"/>
</dbReference>
<name>A0AAV6U3Q3_9ARAC</name>
<organism evidence="1 2">
    <name type="scientific">Oedothorax gibbosus</name>
    <dbReference type="NCBI Taxonomy" id="931172"/>
    <lineage>
        <taxon>Eukaryota</taxon>
        <taxon>Metazoa</taxon>
        <taxon>Ecdysozoa</taxon>
        <taxon>Arthropoda</taxon>
        <taxon>Chelicerata</taxon>
        <taxon>Arachnida</taxon>
        <taxon>Araneae</taxon>
        <taxon>Araneomorphae</taxon>
        <taxon>Entelegynae</taxon>
        <taxon>Araneoidea</taxon>
        <taxon>Linyphiidae</taxon>
        <taxon>Erigoninae</taxon>
        <taxon>Oedothorax</taxon>
    </lineage>
</organism>
<evidence type="ECO:0000313" key="2">
    <source>
        <dbReference type="Proteomes" id="UP000827092"/>
    </source>
</evidence>
<sequence>MQPTLPAEVHADCFLVRYNETIIIRPIRDLAGCNLQLSLHCTHVGRGTEDLEVIHKQSAFDSWWKLLDYSIDL</sequence>
<reference evidence="1 2" key="1">
    <citation type="journal article" date="2022" name="Nat. Ecol. Evol.">
        <title>A masculinizing supergene underlies an exaggerated male reproductive morph in a spider.</title>
        <authorList>
            <person name="Hendrickx F."/>
            <person name="De Corte Z."/>
            <person name="Sonet G."/>
            <person name="Van Belleghem S.M."/>
            <person name="Kostlbacher S."/>
            <person name="Vangestel C."/>
        </authorList>
    </citation>
    <scope>NUCLEOTIDE SEQUENCE [LARGE SCALE GENOMIC DNA]</scope>
    <source>
        <strain evidence="1">W744_W776</strain>
    </source>
</reference>
<protein>
    <submittedName>
        <fullName evidence="1">Uncharacterized protein</fullName>
    </submittedName>
</protein>
<keyword evidence="2" id="KW-1185">Reference proteome</keyword>
<gene>
    <name evidence="1" type="ORF">JTE90_006305</name>
</gene>
<dbReference type="EMBL" id="JAFNEN010000713">
    <property type="protein sequence ID" value="KAG8178166.1"/>
    <property type="molecule type" value="Genomic_DNA"/>
</dbReference>